<sequence length="230" mass="23927">MQNIKNTVMEVVLAVLPITFVVIILQFSLLWMPAEIFFQFLAGVVMVSVGLILFLLGVHVGLLPVGEMIGAALPKTKKISLIIFFGFLLGFVVTLAEPDVRVLALQVDLVSGGEVSRSLLIYSVAAGVGVFVALAMARIILNIKITYLLAAGYGLVFLLAAFTPAHFVPISFDAGGVTTGPMTVPFILALGIGVASVLRGKSASSDGFGLVALASIGPIIAVLLLGVFGG</sequence>
<keyword evidence="1" id="KW-0812">Transmembrane</keyword>
<feature type="transmembrane region" description="Helical" evidence="1">
    <location>
        <begin position="180"/>
        <end position="198"/>
    </location>
</feature>
<feature type="transmembrane region" description="Helical" evidence="1">
    <location>
        <begin position="79"/>
        <end position="96"/>
    </location>
</feature>
<dbReference type="EMBL" id="JBHSOZ010000003">
    <property type="protein sequence ID" value="MFC5712603.1"/>
    <property type="molecule type" value="Genomic_DNA"/>
</dbReference>
<organism evidence="2 3">
    <name type="scientific">Thalassorhabdus alkalitolerans</name>
    <dbReference type="NCBI Taxonomy" id="2282697"/>
    <lineage>
        <taxon>Bacteria</taxon>
        <taxon>Bacillati</taxon>
        <taxon>Bacillota</taxon>
        <taxon>Bacilli</taxon>
        <taxon>Bacillales</taxon>
        <taxon>Bacillaceae</taxon>
        <taxon>Thalassorhabdus</taxon>
    </lineage>
</organism>
<feature type="transmembrane region" description="Helical" evidence="1">
    <location>
        <begin position="148"/>
        <end position="168"/>
    </location>
</feature>
<protein>
    <submittedName>
        <fullName evidence="2">DUF1538 domain-containing protein</fullName>
    </submittedName>
</protein>
<keyword evidence="1" id="KW-1133">Transmembrane helix</keyword>
<name>A0ABW0YQ04_9BACI</name>
<evidence type="ECO:0000313" key="2">
    <source>
        <dbReference type="EMBL" id="MFC5712603.1"/>
    </source>
</evidence>
<feature type="transmembrane region" description="Helical" evidence="1">
    <location>
        <begin position="119"/>
        <end position="141"/>
    </location>
</feature>
<dbReference type="Proteomes" id="UP001596142">
    <property type="component" value="Unassembled WGS sequence"/>
</dbReference>
<proteinExistence type="predicted"/>
<feature type="transmembrane region" description="Helical" evidence="1">
    <location>
        <begin position="12"/>
        <end position="31"/>
    </location>
</feature>
<dbReference type="RefSeq" id="WP_100399730.1">
    <property type="nucleotide sequence ID" value="NZ_JBHSOZ010000003.1"/>
</dbReference>
<evidence type="ECO:0000313" key="3">
    <source>
        <dbReference type="Proteomes" id="UP001596142"/>
    </source>
</evidence>
<keyword evidence="1" id="KW-0472">Membrane</keyword>
<keyword evidence="3" id="KW-1185">Reference proteome</keyword>
<comment type="caution">
    <text evidence="2">The sequence shown here is derived from an EMBL/GenBank/DDBJ whole genome shotgun (WGS) entry which is preliminary data.</text>
</comment>
<gene>
    <name evidence="2" type="ORF">ACFPU1_07405</name>
</gene>
<dbReference type="InterPro" id="IPR011435">
    <property type="entry name" value="UmpAB"/>
</dbReference>
<feature type="transmembrane region" description="Helical" evidence="1">
    <location>
        <begin position="37"/>
        <end position="58"/>
    </location>
</feature>
<dbReference type="Pfam" id="PF07556">
    <property type="entry name" value="DUF1538"/>
    <property type="match status" value="1"/>
</dbReference>
<evidence type="ECO:0000256" key="1">
    <source>
        <dbReference type="SAM" id="Phobius"/>
    </source>
</evidence>
<feature type="transmembrane region" description="Helical" evidence="1">
    <location>
        <begin position="210"/>
        <end position="229"/>
    </location>
</feature>
<reference evidence="3" key="1">
    <citation type="journal article" date="2019" name="Int. J. Syst. Evol. Microbiol.">
        <title>The Global Catalogue of Microorganisms (GCM) 10K type strain sequencing project: providing services to taxonomists for standard genome sequencing and annotation.</title>
        <authorList>
            <consortium name="The Broad Institute Genomics Platform"/>
            <consortium name="The Broad Institute Genome Sequencing Center for Infectious Disease"/>
            <person name="Wu L."/>
            <person name="Ma J."/>
        </authorList>
    </citation>
    <scope>NUCLEOTIDE SEQUENCE [LARGE SCALE GENOMIC DNA]</scope>
    <source>
        <strain evidence="3">CECT 7184</strain>
    </source>
</reference>
<accession>A0ABW0YQ04</accession>